<protein>
    <submittedName>
        <fullName evidence="1">Uncharacterized protein</fullName>
    </submittedName>
</protein>
<comment type="caution">
    <text evidence="1">The sequence shown here is derived from an EMBL/GenBank/DDBJ whole genome shotgun (WGS) entry which is preliminary data.</text>
</comment>
<gene>
    <name evidence="1" type="ORF">ABW16_21410</name>
</gene>
<evidence type="ECO:0000313" key="2">
    <source>
        <dbReference type="Proteomes" id="UP000036464"/>
    </source>
</evidence>
<dbReference type="Proteomes" id="UP000036464">
    <property type="component" value="Unassembled WGS sequence"/>
</dbReference>
<keyword evidence="2" id="KW-1185">Reference proteome</keyword>
<sequence length="142" mass="14836">MVEQAAKARKDEAKAELAGLEPGDGISARINGVAVGKATMTAGRQKLTVTDSQALVDWVRRNHPTEIVESVNPAYMKALEATAKSLGAVIDDQGEVVPGVEVTVGEPFVSVRKDKDANGLVAELLTSGRVSLDGLKAIEAAQ</sequence>
<reference evidence="1 2" key="1">
    <citation type="submission" date="2015-05" db="EMBL/GenBank/DDBJ databases">
        <title>Genome sequence of Mycobacterium heraklionense Davo strain.</title>
        <authorList>
            <person name="Greninger A.L."/>
            <person name="Cunningham G."/>
            <person name="Miller S."/>
        </authorList>
    </citation>
    <scope>NUCLEOTIDE SEQUENCE [LARGE SCALE GENOMIC DNA]</scope>
    <source>
        <strain evidence="1 2">Davo</strain>
    </source>
</reference>
<accession>A0ABR5FA49</accession>
<evidence type="ECO:0000313" key="1">
    <source>
        <dbReference type="EMBL" id="KLO25923.1"/>
    </source>
</evidence>
<dbReference type="EMBL" id="LDPO01000027">
    <property type="protein sequence ID" value="KLO25923.1"/>
    <property type="molecule type" value="Genomic_DNA"/>
</dbReference>
<organism evidence="1 2">
    <name type="scientific">Mycolicibacter heraklionensis</name>
    <dbReference type="NCBI Taxonomy" id="512402"/>
    <lineage>
        <taxon>Bacteria</taxon>
        <taxon>Bacillati</taxon>
        <taxon>Actinomycetota</taxon>
        <taxon>Actinomycetes</taxon>
        <taxon>Mycobacteriales</taxon>
        <taxon>Mycobacteriaceae</taxon>
        <taxon>Mycolicibacter</taxon>
    </lineage>
</organism>
<name>A0ABR5FA49_9MYCO</name>
<proteinExistence type="predicted"/>